<dbReference type="Proteomes" id="UP000243052">
    <property type="component" value="Chromosome viii"/>
</dbReference>
<dbReference type="PANTHER" id="PTHR23235">
    <property type="entry name" value="KRUEPPEL-LIKE TRANSCRIPTION FACTOR"/>
    <property type="match status" value="1"/>
</dbReference>
<feature type="region of interest" description="Disordered" evidence="5">
    <location>
        <begin position="75"/>
        <end position="109"/>
    </location>
</feature>
<evidence type="ECO:0000313" key="8">
    <source>
        <dbReference type="Proteomes" id="UP000243052"/>
    </source>
</evidence>
<reference evidence="7 8" key="1">
    <citation type="submission" date="2016-01" db="EMBL/GenBank/DDBJ databases">
        <title>Genome sequence of the yeast Holleya sinecauda.</title>
        <authorList>
            <person name="Dietrich F.S."/>
        </authorList>
    </citation>
    <scope>NUCLEOTIDE SEQUENCE [LARGE SCALE GENOMIC DNA]</scope>
    <source>
        <strain evidence="7 8">ATCC 58844</strain>
    </source>
</reference>
<evidence type="ECO:0000313" key="7">
    <source>
        <dbReference type="EMBL" id="AMD22619.1"/>
    </source>
</evidence>
<keyword evidence="8" id="KW-1185">Reference proteome</keyword>
<dbReference type="EMBL" id="CP014248">
    <property type="protein sequence ID" value="AMD22619.1"/>
    <property type="molecule type" value="Genomic_DNA"/>
</dbReference>
<evidence type="ECO:0000256" key="4">
    <source>
        <dbReference type="PROSITE-ProRule" id="PRU00042"/>
    </source>
</evidence>
<feature type="domain" description="C2H2-type" evidence="6">
    <location>
        <begin position="110"/>
        <end position="137"/>
    </location>
</feature>
<feature type="compositionally biased region" description="Low complexity" evidence="5">
    <location>
        <begin position="75"/>
        <end position="91"/>
    </location>
</feature>
<dbReference type="GO" id="GO:0008270">
    <property type="term" value="F:zinc ion binding"/>
    <property type="evidence" value="ECO:0007669"/>
    <property type="project" value="UniProtKB-KW"/>
</dbReference>
<dbReference type="GO" id="GO:0000978">
    <property type="term" value="F:RNA polymerase II cis-regulatory region sequence-specific DNA binding"/>
    <property type="evidence" value="ECO:0007669"/>
    <property type="project" value="TreeGrafter"/>
</dbReference>
<dbReference type="SMART" id="SM00355">
    <property type="entry name" value="ZnF_C2H2"/>
    <property type="match status" value="2"/>
</dbReference>
<dbReference type="STRING" id="45286.A0A0X8HW49"/>
<dbReference type="Pfam" id="PF00096">
    <property type="entry name" value="zf-C2H2"/>
    <property type="match status" value="1"/>
</dbReference>
<dbReference type="OrthoDB" id="1405595at2759"/>
<accession>A0A0X8HW49</accession>
<evidence type="ECO:0000256" key="2">
    <source>
        <dbReference type="ARBA" id="ARBA00022771"/>
    </source>
</evidence>
<dbReference type="PROSITE" id="PS00028">
    <property type="entry name" value="ZINC_FINGER_C2H2_1"/>
    <property type="match status" value="2"/>
</dbReference>
<dbReference type="SUPFAM" id="SSF57667">
    <property type="entry name" value="beta-beta-alpha zinc fingers"/>
    <property type="match status" value="1"/>
</dbReference>
<dbReference type="InterPro" id="IPR036236">
    <property type="entry name" value="Znf_C2H2_sf"/>
</dbReference>
<dbReference type="RefSeq" id="XP_017989615.1">
    <property type="nucleotide sequence ID" value="XM_018134113.1"/>
</dbReference>
<feature type="compositionally biased region" description="Low complexity" evidence="5">
    <location>
        <begin position="175"/>
        <end position="187"/>
    </location>
</feature>
<protein>
    <submittedName>
        <fullName evidence="7">HHL151Wp</fullName>
    </submittedName>
</protein>
<keyword evidence="2 4" id="KW-0863">Zinc-finger</keyword>
<organism evidence="7 8">
    <name type="scientific">Eremothecium sinecaudum</name>
    <dbReference type="NCBI Taxonomy" id="45286"/>
    <lineage>
        <taxon>Eukaryota</taxon>
        <taxon>Fungi</taxon>
        <taxon>Dikarya</taxon>
        <taxon>Ascomycota</taxon>
        <taxon>Saccharomycotina</taxon>
        <taxon>Saccharomycetes</taxon>
        <taxon>Saccharomycetales</taxon>
        <taxon>Saccharomycetaceae</taxon>
        <taxon>Eremothecium</taxon>
    </lineage>
</organism>
<dbReference type="PROSITE" id="PS50157">
    <property type="entry name" value="ZINC_FINGER_C2H2_2"/>
    <property type="match status" value="2"/>
</dbReference>
<name>A0A0X8HW49_9SACH</name>
<gene>
    <name evidence="7" type="ORF">AW171_hschr84669</name>
</gene>
<dbReference type="Gene3D" id="3.30.160.60">
    <property type="entry name" value="Classic Zinc Finger"/>
    <property type="match status" value="2"/>
</dbReference>
<feature type="region of interest" description="Disordered" evidence="5">
    <location>
        <begin position="157"/>
        <end position="187"/>
    </location>
</feature>
<feature type="domain" description="C2H2-type" evidence="6">
    <location>
        <begin position="138"/>
        <end position="167"/>
    </location>
</feature>
<dbReference type="PANTHER" id="PTHR23235:SF120">
    <property type="entry name" value="KRUPPEL-LIKE FACTOR 15"/>
    <property type="match status" value="1"/>
</dbReference>
<evidence type="ECO:0000259" key="6">
    <source>
        <dbReference type="PROSITE" id="PS50157"/>
    </source>
</evidence>
<dbReference type="GeneID" id="28725979"/>
<keyword evidence="1" id="KW-0479">Metal-binding</keyword>
<evidence type="ECO:0000256" key="5">
    <source>
        <dbReference type="SAM" id="MobiDB-lite"/>
    </source>
</evidence>
<dbReference type="AlphaFoldDB" id="A0A0X8HW49"/>
<proteinExistence type="predicted"/>
<keyword evidence="3" id="KW-0862">Zinc</keyword>
<dbReference type="GO" id="GO:0000981">
    <property type="term" value="F:DNA-binding transcription factor activity, RNA polymerase II-specific"/>
    <property type="evidence" value="ECO:0007669"/>
    <property type="project" value="TreeGrafter"/>
</dbReference>
<dbReference type="InterPro" id="IPR013087">
    <property type="entry name" value="Znf_C2H2_type"/>
</dbReference>
<sequence>MLSNEDENGVLFAQWLGTQPQEDPFCYQPYSGPFPSFPWTENLVLDTGSAGSASQSDEDTEFYSNFVIPPFTQYTQQQPNQQPQQQKQQQQLEREPVSRRPRQRSPLNDRTCPICHKVFTRKVSVKVHMVVHVNTKPYACDYPGCKKKFNVKGNLQRHSKCHRPNNDTTRKKGVANPRTNNAATTASAQQYLSACPESIQ</sequence>
<evidence type="ECO:0000256" key="1">
    <source>
        <dbReference type="ARBA" id="ARBA00022723"/>
    </source>
</evidence>
<evidence type="ECO:0000256" key="3">
    <source>
        <dbReference type="ARBA" id="ARBA00022833"/>
    </source>
</evidence>